<dbReference type="EMBL" id="LAZR01056623">
    <property type="protein sequence ID" value="KKK73795.1"/>
    <property type="molecule type" value="Genomic_DNA"/>
</dbReference>
<comment type="caution">
    <text evidence="1">The sequence shown here is derived from an EMBL/GenBank/DDBJ whole genome shotgun (WGS) entry which is preliminary data.</text>
</comment>
<proteinExistence type="predicted"/>
<dbReference type="AlphaFoldDB" id="A0A0F8YJB1"/>
<accession>A0A0F8YJB1</accession>
<sequence length="122" mass="12663">MAVSDGTLIGGVGPNSGEIMAYNTSVPGTISIATVGGKTRFKADGTDGSSFSFGVDDTVTRGPSAIYRWGVAEIYITGTMSVGESLTTMAFGAGPLTVNRDYVSSTTFKLNCLVLNPRQHSE</sequence>
<protein>
    <submittedName>
        <fullName evidence="1">Uncharacterized protein</fullName>
    </submittedName>
</protein>
<organism evidence="1">
    <name type="scientific">marine sediment metagenome</name>
    <dbReference type="NCBI Taxonomy" id="412755"/>
    <lineage>
        <taxon>unclassified sequences</taxon>
        <taxon>metagenomes</taxon>
        <taxon>ecological metagenomes</taxon>
    </lineage>
</organism>
<reference evidence="1" key="1">
    <citation type="journal article" date="2015" name="Nature">
        <title>Complex archaea that bridge the gap between prokaryotes and eukaryotes.</title>
        <authorList>
            <person name="Spang A."/>
            <person name="Saw J.H."/>
            <person name="Jorgensen S.L."/>
            <person name="Zaremba-Niedzwiedzka K."/>
            <person name="Martijn J."/>
            <person name="Lind A.E."/>
            <person name="van Eijk R."/>
            <person name="Schleper C."/>
            <person name="Guy L."/>
            <person name="Ettema T.J."/>
        </authorList>
    </citation>
    <scope>NUCLEOTIDE SEQUENCE</scope>
</reference>
<evidence type="ECO:0000313" key="1">
    <source>
        <dbReference type="EMBL" id="KKK73795.1"/>
    </source>
</evidence>
<gene>
    <name evidence="1" type="ORF">LCGC14_2890230</name>
</gene>
<name>A0A0F8YJB1_9ZZZZ</name>